<gene>
    <name evidence="1" type="ORF">LTR37_018050</name>
</gene>
<dbReference type="Proteomes" id="UP001281147">
    <property type="component" value="Unassembled WGS sequence"/>
</dbReference>
<sequence length="481" mass="51326">MRTQQLAVTAFACLLGSTTAISLAGSRRDGSAPRVVQHDIQRRHVADPIQHDRNRQRTKKRDTVEVELDNEQTLYFMDISIGTPPQDFRMHIDTGSSDLWVNVDDSRLCEMRSDPCDASGTYSANSSDTYHYLNSDFNISYVDGSGSYGDYAEETVRFGGITLKNQQFGIGYVSGVMQGIIGIGYPVNEVAVTYGYDPYPNIPANLLEHDHINTNAYSLWLNDLDASQGSILFGGVNTEKYTGSLQSVPIIPVYHDIYAEFTIALTALGANGENGALIDNVAIGALLDSGSSLMYLPNDITQSVYNAVGAQYDSSSGAAFVPCSLADEPGTLDFTFSAPTIRVPLNELVLPAYTQDNEPVCIFGILPAGSSTPVLGDTFLRSAYVVYDMSNNEISLAQTRFNSTEDDIQEITQGSNGVPDATQVQSAVTSVAQVSDGARIEGGVGSFGGSSSSSDNAAQATAAPGYNLALLGAAGMMIAAF</sequence>
<comment type="caution">
    <text evidence="1">The sequence shown here is derived from an EMBL/GenBank/DDBJ whole genome shotgun (WGS) entry which is preliminary data.</text>
</comment>
<evidence type="ECO:0000313" key="1">
    <source>
        <dbReference type="EMBL" id="KAK3696314.1"/>
    </source>
</evidence>
<reference evidence="1" key="1">
    <citation type="submission" date="2023-07" db="EMBL/GenBank/DDBJ databases">
        <title>Black Yeasts Isolated from many extreme environments.</title>
        <authorList>
            <person name="Coleine C."/>
            <person name="Stajich J.E."/>
            <person name="Selbmann L."/>
        </authorList>
    </citation>
    <scope>NUCLEOTIDE SEQUENCE</scope>
    <source>
        <strain evidence="1">CCFEE 5714</strain>
    </source>
</reference>
<dbReference type="EMBL" id="JAUTXU010000244">
    <property type="protein sequence ID" value="KAK3696314.1"/>
    <property type="molecule type" value="Genomic_DNA"/>
</dbReference>
<protein>
    <submittedName>
        <fullName evidence="1">Uncharacterized protein</fullName>
    </submittedName>
</protein>
<evidence type="ECO:0000313" key="2">
    <source>
        <dbReference type="Proteomes" id="UP001281147"/>
    </source>
</evidence>
<accession>A0ACC3MI82</accession>
<proteinExistence type="predicted"/>
<keyword evidence="2" id="KW-1185">Reference proteome</keyword>
<name>A0ACC3MI82_9PEZI</name>
<organism evidence="1 2">
    <name type="scientific">Vermiconidia calcicola</name>
    <dbReference type="NCBI Taxonomy" id="1690605"/>
    <lineage>
        <taxon>Eukaryota</taxon>
        <taxon>Fungi</taxon>
        <taxon>Dikarya</taxon>
        <taxon>Ascomycota</taxon>
        <taxon>Pezizomycotina</taxon>
        <taxon>Dothideomycetes</taxon>
        <taxon>Dothideomycetidae</taxon>
        <taxon>Mycosphaerellales</taxon>
        <taxon>Extremaceae</taxon>
        <taxon>Vermiconidia</taxon>
    </lineage>
</organism>